<dbReference type="Proteomes" id="UP000061457">
    <property type="component" value="Chromosome II"/>
</dbReference>
<dbReference type="InterPro" id="IPR009003">
    <property type="entry name" value="Peptidase_S1_PA"/>
</dbReference>
<gene>
    <name evidence="4" type="ORF">PP2015_3614</name>
</gene>
<dbReference type="PANTHER" id="PTHR36234:SF5">
    <property type="entry name" value="LYSYL ENDOPEPTIDASE"/>
    <property type="match status" value="1"/>
</dbReference>
<dbReference type="SUPFAM" id="SSF49299">
    <property type="entry name" value="PKD domain"/>
    <property type="match status" value="1"/>
</dbReference>
<feature type="domain" description="PKD" evidence="3">
    <location>
        <begin position="435"/>
        <end position="502"/>
    </location>
</feature>
<dbReference type="InterPro" id="IPR000601">
    <property type="entry name" value="PKD_dom"/>
</dbReference>
<dbReference type="Gene3D" id="2.60.120.380">
    <property type="match status" value="1"/>
</dbReference>
<dbReference type="AlphaFoldDB" id="A0A0S2K7C4"/>
<reference evidence="4 5" key="1">
    <citation type="submission" date="2015-11" db="EMBL/GenBank/DDBJ databases">
        <authorList>
            <person name="Zhang Y."/>
            <person name="Guo Z."/>
        </authorList>
    </citation>
    <scope>NUCLEOTIDE SEQUENCE [LARGE SCALE GENOMIC DNA]</scope>
    <source>
        <strain evidence="4 5">KCTC 12086</strain>
    </source>
</reference>
<dbReference type="Gene3D" id="2.60.40.10">
    <property type="entry name" value="Immunoglobulins"/>
    <property type="match status" value="1"/>
</dbReference>
<dbReference type="STRING" id="161398.PP2015_3614"/>
<dbReference type="InterPro" id="IPR035986">
    <property type="entry name" value="PKD_dom_sf"/>
</dbReference>
<keyword evidence="4" id="KW-0645">Protease</keyword>
<dbReference type="Gene3D" id="2.40.10.10">
    <property type="entry name" value="Trypsin-like serine proteases"/>
    <property type="match status" value="2"/>
</dbReference>
<dbReference type="Pfam" id="PF13365">
    <property type="entry name" value="Trypsin_2"/>
    <property type="match status" value="1"/>
</dbReference>
<dbReference type="EMBL" id="CP013188">
    <property type="protein sequence ID" value="ALO44088.1"/>
    <property type="molecule type" value="Genomic_DNA"/>
</dbReference>
<dbReference type="CDD" id="cd00146">
    <property type="entry name" value="PKD"/>
    <property type="match status" value="1"/>
</dbReference>
<keyword evidence="2" id="KW-0732">Signal</keyword>
<dbReference type="Pfam" id="PF04151">
    <property type="entry name" value="PPC"/>
    <property type="match status" value="1"/>
</dbReference>
<keyword evidence="5" id="KW-1185">Reference proteome</keyword>
<accession>A0A0S2K7C4</accession>
<evidence type="ECO:0000313" key="5">
    <source>
        <dbReference type="Proteomes" id="UP000061457"/>
    </source>
</evidence>
<dbReference type="InterPro" id="IPR022409">
    <property type="entry name" value="PKD/Chitinase_dom"/>
</dbReference>
<dbReference type="SUPFAM" id="SSF50494">
    <property type="entry name" value="Trypsin-like serine proteases"/>
    <property type="match status" value="1"/>
</dbReference>
<dbReference type="SMART" id="SM00089">
    <property type="entry name" value="PKD"/>
    <property type="match status" value="1"/>
</dbReference>
<sequence>MIMKARHILPLLSAVSLSVAAQAPLTEAQMMKYTSQAQKTTIGKAAQLNLPLNSQFATANTVNQTVITQTVSHPNASYIKLHFKNINLQNGGKLVVRSEDGSERYEYTEFNMSTATKAQGDDGISSFYAMSVSADKVIVEYTPGQINNTFAAQSQIALADAEIDSYFHGTENDFTGSIETDVGIASTCGAMERRDVQCWANSNPTEFERSRPVARLLMNGSGLCTGWRVGSDNRMFTNNHCVESASELANTEVWFNYQHTSCDGNTLESVVKVTGKDLLKTDYTLDYTLFTINDFAKAAPFGYFGLDVRDATQGERIYIPQHGSGNPKELSIESDRDSNGLCSVNNANANGRGTGTDLGYYCDTIGGSSGSPVLAAATNNVIALHHLGGCTNKGAKISLIWPQVSSHFNGQIPSGDNGSVDPLPIADFDINCNLLSCTFDGSRSTSPNGAITQYEWQYGDGSANGFGANVSHTYASAGQFSAMLTITDETGATASKTYTLAVDDGSDPKLLKDGVAKVDLSGARNNEQFFYFDVPESMSGATIVITGGSGDVDLYVRKGSEPTRTTYDCRPYRWGNEETCTVSSGAGRYHVMLRGYNAYSGVSLTATAN</sequence>
<name>A0A0S2K7C4_9GAMM</name>
<protein>
    <submittedName>
        <fullName evidence="4">Subtilisin-like serine protease</fullName>
    </submittedName>
</protein>
<dbReference type="PANTHER" id="PTHR36234">
    <property type="entry name" value="LYSYL ENDOPEPTIDASE"/>
    <property type="match status" value="1"/>
</dbReference>
<proteinExistence type="predicted"/>
<feature type="chain" id="PRO_5006601228" evidence="2">
    <location>
        <begin position="24"/>
        <end position="609"/>
    </location>
</feature>
<comment type="cofactor">
    <cofactor evidence="1">
        <name>Ca(2+)</name>
        <dbReference type="ChEBI" id="CHEBI:29108"/>
    </cofactor>
</comment>
<evidence type="ECO:0000313" key="4">
    <source>
        <dbReference type="EMBL" id="ALO44088.1"/>
    </source>
</evidence>
<evidence type="ECO:0000256" key="2">
    <source>
        <dbReference type="SAM" id="SignalP"/>
    </source>
</evidence>
<dbReference type="PROSITE" id="PS50093">
    <property type="entry name" value="PKD"/>
    <property type="match status" value="1"/>
</dbReference>
<evidence type="ECO:0000259" key="3">
    <source>
        <dbReference type="PROSITE" id="PS50093"/>
    </source>
</evidence>
<feature type="signal peptide" evidence="2">
    <location>
        <begin position="1"/>
        <end position="23"/>
    </location>
</feature>
<organism evidence="4 5">
    <name type="scientific">Pseudoalteromonas phenolica</name>
    <dbReference type="NCBI Taxonomy" id="161398"/>
    <lineage>
        <taxon>Bacteria</taxon>
        <taxon>Pseudomonadati</taxon>
        <taxon>Pseudomonadota</taxon>
        <taxon>Gammaproteobacteria</taxon>
        <taxon>Alteromonadales</taxon>
        <taxon>Pseudoalteromonadaceae</taxon>
        <taxon>Pseudoalteromonas</taxon>
    </lineage>
</organism>
<dbReference type="GO" id="GO:0008233">
    <property type="term" value="F:peptidase activity"/>
    <property type="evidence" value="ECO:0007669"/>
    <property type="project" value="UniProtKB-KW"/>
</dbReference>
<dbReference type="KEGG" id="pphe:PP2015_3614"/>
<dbReference type="Pfam" id="PF18911">
    <property type="entry name" value="PKD_4"/>
    <property type="match status" value="1"/>
</dbReference>
<dbReference type="InterPro" id="IPR013783">
    <property type="entry name" value="Ig-like_fold"/>
</dbReference>
<keyword evidence="4" id="KW-0378">Hydrolase</keyword>
<dbReference type="InterPro" id="IPR043504">
    <property type="entry name" value="Peptidase_S1_PA_chymotrypsin"/>
</dbReference>
<evidence type="ECO:0000256" key="1">
    <source>
        <dbReference type="ARBA" id="ARBA00001913"/>
    </source>
</evidence>
<dbReference type="GO" id="GO:0006508">
    <property type="term" value="P:proteolysis"/>
    <property type="evidence" value="ECO:0007669"/>
    <property type="project" value="UniProtKB-KW"/>
</dbReference>
<dbReference type="PATRIC" id="fig|161398.10.peg.3689"/>
<dbReference type="InterPro" id="IPR007280">
    <property type="entry name" value="Peptidase_C_arc/bac"/>
</dbReference>